<evidence type="ECO:0000256" key="1">
    <source>
        <dbReference type="SAM" id="MobiDB-lite"/>
    </source>
</evidence>
<dbReference type="Proteomes" id="UP000314294">
    <property type="component" value="Unassembled WGS sequence"/>
</dbReference>
<keyword evidence="3" id="KW-1185">Reference proteome</keyword>
<sequence length="134" mass="15144">MCRGRGLRGAWPEREETGTESPEVTRRRGAGLLVKERAMLTWLEVMTEADMERLLEMVIITELFHDERHLSAACLVLAERSRRTGPGSRVGSPVAEVVVVQLHEILLSSPGGRLRLRRCDEKINTNRPSINDEE</sequence>
<comment type="caution">
    <text evidence="2">The sequence shown here is derived from an EMBL/GenBank/DDBJ whole genome shotgun (WGS) entry which is preliminary data.</text>
</comment>
<dbReference type="EMBL" id="SRLO01001399">
    <property type="protein sequence ID" value="TNN38157.1"/>
    <property type="molecule type" value="Genomic_DNA"/>
</dbReference>
<proteinExistence type="predicted"/>
<evidence type="ECO:0000313" key="3">
    <source>
        <dbReference type="Proteomes" id="UP000314294"/>
    </source>
</evidence>
<protein>
    <submittedName>
        <fullName evidence="2">Uncharacterized protein</fullName>
    </submittedName>
</protein>
<accession>A0A4Z2FAI6</accession>
<feature type="region of interest" description="Disordered" evidence="1">
    <location>
        <begin position="1"/>
        <end position="27"/>
    </location>
</feature>
<dbReference type="AlphaFoldDB" id="A0A4Z2FAI6"/>
<organism evidence="2 3">
    <name type="scientific">Liparis tanakae</name>
    <name type="common">Tanaka's snailfish</name>
    <dbReference type="NCBI Taxonomy" id="230148"/>
    <lineage>
        <taxon>Eukaryota</taxon>
        <taxon>Metazoa</taxon>
        <taxon>Chordata</taxon>
        <taxon>Craniata</taxon>
        <taxon>Vertebrata</taxon>
        <taxon>Euteleostomi</taxon>
        <taxon>Actinopterygii</taxon>
        <taxon>Neopterygii</taxon>
        <taxon>Teleostei</taxon>
        <taxon>Neoteleostei</taxon>
        <taxon>Acanthomorphata</taxon>
        <taxon>Eupercaria</taxon>
        <taxon>Perciformes</taxon>
        <taxon>Cottioidei</taxon>
        <taxon>Cottales</taxon>
        <taxon>Liparidae</taxon>
        <taxon>Liparis</taxon>
    </lineage>
</organism>
<name>A0A4Z2FAI6_9TELE</name>
<evidence type="ECO:0000313" key="2">
    <source>
        <dbReference type="EMBL" id="TNN38157.1"/>
    </source>
</evidence>
<reference evidence="2 3" key="1">
    <citation type="submission" date="2019-03" db="EMBL/GenBank/DDBJ databases">
        <title>First draft genome of Liparis tanakae, snailfish: a comprehensive survey of snailfish specific genes.</title>
        <authorList>
            <person name="Kim W."/>
            <person name="Song I."/>
            <person name="Jeong J.-H."/>
            <person name="Kim D."/>
            <person name="Kim S."/>
            <person name="Ryu S."/>
            <person name="Song J.Y."/>
            <person name="Lee S.K."/>
        </authorList>
    </citation>
    <scope>NUCLEOTIDE SEQUENCE [LARGE SCALE GENOMIC DNA]</scope>
    <source>
        <tissue evidence="2">Muscle</tissue>
    </source>
</reference>
<gene>
    <name evidence="2" type="ORF">EYF80_051673</name>
</gene>